<sequence>RFLFFSTHEQRKKRVYRETRLRLSNPSANSHRRVVMNTYHCSQVRPLFSLSGLCSQPRSCSVSKSHASAATPPSCMAKKESQFENQVAWQMFPVQTCLFCSSMDQKLYPSIFGMVVVGQAPGGCGEIVIAAVGLVKEPSCRRRTRVRTTM</sequence>
<dbReference type="Proteomes" id="UP000265520">
    <property type="component" value="Unassembled WGS sequence"/>
</dbReference>
<organism evidence="1 2">
    <name type="scientific">Trifolium medium</name>
    <dbReference type="NCBI Taxonomy" id="97028"/>
    <lineage>
        <taxon>Eukaryota</taxon>
        <taxon>Viridiplantae</taxon>
        <taxon>Streptophyta</taxon>
        <taxon>Embryophyta</taxon>
        <taxon>Tracheophyta</taxon>
        <taxon>Spermatophyta</taxon>
        <taxon>Magnoliopsida</taxon>
        <taxon>eudicotyledons</taxon>
        <taxon>Gunneridae</taxon>
        <taxon>Pentapetalae</taxon>
        <taxon>rosids</taxon>
        <taxon>fabids</taxon>
        <taxon>Fabales</taxon>
        <taxon>Fabaceae</taxon>
        <taxon>Papilionoideae</taxon>
        <taxon>50 kb inversion clade</taxon>
        <taxon>NPAAA clade</taxon>
        <taxon>Hologalegina</taxon>
        <taxon>IRL clade</taxon>
        <taxon>Trifolieae</taxon>
        <taxon>Trifolium</taxon>
    </lineage>
</organism>
<evidence type="ECO:0000313" key="2">
    <source>
        <dbReference type="Proteomes" id="UP000265520"/>
    </source>
</evidence>
<gene>
    <name evidence="1" type="ORF">A2U01_0011349</name>
</gene>
<accession>A0A392MSY6</accession>
<comment type="caution">
    <text evidence="1">The sequence shown here is derived from an EMBL/GenBank/DDBJ whole genome shotgun (WGS) entry which is preliminary data.</text>
</comment>
<dbReference type="AlphaFoldDB" id="A0A392MSY6"/>
<protein>
    <submittedName>
        <fullName evidence="1">Uncharacterized protein</fullName>
    </submittedName>
</protein>
<evidence type="ECO:0000313" key="1">
    <source>
        <dbReference type="EMBL" id="MCH90433.1"/>
    </source>
</evidence>
<proteinExistence type="predicted"/>
<name>A0A392MSY6_9FABA</name>
<keyword evidence="2" id="KW-1185">Reference proteome</keyword>
<feature type="non-terminal residue" evidence="1">
    <location>
        <position position="1"/>
    </location>
</feature>
<dbReference type="EMBL" id="LXQA010018298">
    <property type="protein sequence ID" value="MCH90433.1"/>
    <property type="molecule type" value="Genomic_DNA"/>
</dbReference>
<reference evidence="1 2" key="1">
    <citation type="journal article" date="2018" name="Front. Plant Sci.">
        <title>Red Clover (Trifolium pratense) and Zigzag Clover (T. medium) - A Picture of Genomic Similarities and Differences.</title>
        <authorList>
            <person name="Dluhosova J."/>
            <person name="Istvanek J."/>
            <person name="Nedelnik J."/>
            <person name="Repkova J."/>
        </authorList>
    </citation>
    <scope>NUCLEOTIDE SEQUENCE [LARGE SCALE GENOMIC DNA]</scope>
    <source>
        <strain evidence="2">cv. 10/8</strain>
        <tissue evidence="1">Leaf</tissue>
    </source>
</reference>